<dbReference type="Pfam" id="PF00787">
    <property type="entry name" value="PX"/>
    <property type="match status" value="1"/>
</dbReference>
<reference evidence="14 15" key="1">
    <citation type="submission" date="2025-04" db="UniProtKB">
        <authorList>
            <consortium name="RefSeq"/>
        </authorList>
    </citation>
    <scope>IDENTIFICATION</scope>
</reference>
<dbReference type="GO" id="GO:0016050">
    <property type="term" value="P:vesicle organization"/>
    <property type="evidence" value="ECO:0007669"/>
    <property type="project" value="TreeGrafter"/>
</dbReference>
<feature type="region of interest" description="Disordered" evidence="11">
    <location>
        <begin position="306"/>
        <end position="596"/>
    </location>
</feature>
<dbReference type="RefSeq" id="XP_034073456.1">
    <property type="nucleotide sequence ID" value="XM_034217565.1"/>
</dbReference>
<dbReference type="Proteomes" id="UP000515161">
    <property type="component" value="Unplaced"/>
</dbReference>
<keyword evidence="8" id="KW-0446">Lipid-binding</keyword>
<accession>A0A6P8U9D8</accession>
<comment type="similarity">
    <text evidence="3">Belongs to the sorting nexin family.</text>
</comment>
<evidence type="ECO:0000259" key="12">
    <source>
        <dbReference type="PROSITE" id="PS50195"/>
    </source>
</evidence>
<evidence type="ECO:0000256" key="8">
    <source>
        <dbReference type="ARBA" id="ARBA00023121"/>
    </source>
</evidence>
<keyword evidence="7" id="KW-0653">Protein transport</keyword>
<dbReference type="PANTHER" id="PTHR46209">
    <property type="entry name" value="PX DOMAIN-CONTAINING PROTEIN"/>
    <property type="match status" value="1"/>
</dbReference>
<evidence type="ECO:0000256" key="11">
    <source>
        <dbReference type="SAM" id="MobiDB-lite"/>
    </source>
</evidence>
<dbReference type="OrthoDB" id="5227681at2759"/>
<evidence type="ECO:0000256" key="6">
    <source>
        <dbReference type="ARBA" id="ARBA00022753"/>
    </source>
</evidence>
<feature type="compositionally biased region" description="Basic and acidic residues" evidence="11">
    <location>
        <begin position="322"/>
        <end position="596"/>
    </location>
</feature>
<keyword evidence="6" id="KW-0967">Endosome</keyword>
<keyword evidence="5" id="KW-0963">Cytoplasm</keyword>
<dbReference type="GO" id="GO:0005768">
    <property type="term" value="C:endosome"/>
    <property type="evidence" value="ECO:0007669"/>
    <property type="project" value="UniProtKB-SubCell"/>
</dbReference>
<evidence type="ECO:0000256" key="5">
    <source>
        <dbReference type="ARBA" id="ARBA00022490"/>
    </source>
</evidence>
<sequence length="893" mass="100846">MINNQEEDEFVAVRVQDPRVQNEGSWNSFVDYKIFLHTNSKAFTAKTSCVRRRYSEFSWLKKKLQKNTGLVPVPDLPAKSFFSFINEDFLERRRKGLQAFLDSVVNMTVCLSDSQLHLFLQTQLPVGHILDCVQGHTPYSVTDAILTYVSSNRGYAQAQEDDPIKESSLTISYESMESPVPHQPCLQLKETCSPELLSCVDSEPQDCELERDDKDTVEFLYKENSSVMVLQGDNHLEAIVEDCVPSEATFYLGESQNVPESLSLEEQTQQKSCQIQTPVEVHSPMNTDFQEKCVVDSLFEECSVREESDKTVDTEDMNVPHPDTEEKVVPHPDTEEKVVPHPDTEEKVVPHPDTEEKVVPHPDTEEKVVPHPDTEEKVVPHPDTEEKVVPHPDTEEKVVPHPDTEEKVVPHPDTEEKVVPHPDTEEKVVPHPDTEEKVVPHPDTEEKVVPHPDTEEKVVPHPDTEEKVVPHPDTEEKVVPHPDTEEKVVPHPDTEEKVVPHPDTEEKVVPHPDTEEKVVPHPDTEEKVVPHPDTEEKVVPHPDTEEKVVPHPDTEEKVVPHPDTEEKVVPHPDTEEKVVPHPDTEEKVVPHPDTEEKVEHCESSVEANTEKVHFDFKDSDLKDPLLVSATISQEEVLEVCFEKSVLENHVISEVNGLEHVDTTEAPVEDASCLEEFKSADKEMSDEPERKDETAYMSEIHEETDNVHPEVEGSDDGLFQHMDQVELEDDLVEQEVDLVRTKDDSDEDSQSSSNESIVKVSDEESICDEAEELIHSADGHMETPHEEVAHWAEEVQTPRTNILDLHVNGCIVEKDDILAHEEDDLQYITEISDLHRSLDLISSVTGGVLTENSDFSILERSCTPELADSGSAEKENVSLLSLDASNEAHEVEVL</sequence>
<keyword evidence="4" id="KW-0813">Transport</keyword>
<dbReference type="GeneID" id="117547090"/>
<evidence type="ECO:0000256" key="2">
    <source>
        <dbReference type="ARBA" id="ARBA00004496"/>
    </source>
</evidence>
<dbReference type="RefSeq" id="XP_034073457.1">
    <property type="nucleotide sequence ID" value="XM_034217566.1"/>
</dbReference>
<dbReference type="GO" id="GO:1901981">
    <property type="term" value="F:phosphatidylinositol phosphate binding"/>
    <property type="evidence" value="ECO:0007669"/>
    <property type="project" value="TreeGrafter"/>
</dbReference>
<evidence type="ECO:0000313" key="14">
    <source>
        <dbReference type="RefSeq" id="XP_034073456.1"/>
    </source>
</evidence>
<gene>
    <name evidence="14 15" type="primary">snx11</name>
</gene>
<evidence type="ECO:0000313" key="13">
    <source>
        <dbReference type="Proteomes" id="UP000515161"/>
    </source>
</evidence>
<dbReference type="InterPro" id="IPR043544">
    <property type="entry name" value="SNX10/11"/>
</dbReference>
<dbReference type="CTD" id="29916"/>
<dbReference type="InterPro" id="IPR001683">
    <property type="entry name" value="PX_dom"/>
</dbReference>
<evidence type="ECO:0000256" key="7">
    <source>
        <dbReference type="ARBA" id="ARBA00022927"/>
    </source>
</evidence>
<evidence type="ECO:0000256" key="4">
    <source>
        <dbReference type="ARBA" id="ARBA00022448"/>
    </source>
</evidence>
<proteinExistence type="inferred from homology"/>
<keyword evidence="9" id="KW-0472">Membrane</keyword>
<evidence type="ECO:0000256" key="10">
    <source>
        <dbReference type="ARBA" id="ARBA00029433"/>
    </source>
</evidence>
<evidence type="ECO:0000256" key="1">
    <source>
        <dbReference type="ARBA" id="ARBA00004177"/>
    </source>
</evidence>
<dbReference type="KEGG" id="gacu:117547090"/>
<evidence type="ECO:0000256" key="3">
    <source>
        <dbReference type="ARBA" id="ARBA00010883"/>
    </source>
</evidence>
<dbReference type="GO" id="GO:0006886">
    <property type="term" value="P:intracellular protein transport"/>
    <property type="evidence" value="ECO:0007669"/>
    <property type="project" value="InterPro"/>
</dbReference>
<evidence type="ECO:0000256" key="9">
    <source>
        <dbReference type="ARBA" id="ARBA00023136"/>
    </source>
</evidence>
<dbReference type="AlphaFoldDB" id="A0A6P8U9D8"/>
<dbReference type="InterPro" id="IPR036871">
    <property type="entry name" value="PX_dom_sf"/>
</dbReference>
<comment type="subcellular location">
    <subcellularLocation>
        <location evidence="2">Cytoplasm</location>
    </subcellularLocation>
    <subcellularLocation>
        <location evidence="10">Endomembrane system</location>
        <topology evidence="10">Peripheral membrane protein</topology>
        <orientation evidence="10">Cytoplasmic side</orientation>
    </subcellularLocation>
    <subcellularLocation>
        <location evidence="1">Endosome</location>
    </subcellularLocation>
</comment>
<evidence type="ECO:0000313" key="15">
    <source>
        <dbReference type="RefSeq" id="XP_034073457.1"/>
    </source>
</evidence>
<dbReference type="PANTHER" id="PTHR46209:SF1">
    <property type="entry name" value="SORTING NEXIN-11"/>
    <property type="match status" value="1"/>
</dbReference>
<dbReference type="PROSITE" id="PS50195">
    <property type="entry name" value="PX"/>
    <property type="match status" value="1"/>
</dbReference>
<dbReference type="Gene3D" id="3.30.1520.10">
    <property type="entry name" value="Phox-like domain"/>
    <property type="match status" value="1"/>
</dbReference>
<dbReference type="CDD" id="cd06898">
    <property type="entry name" value="PX_SNX10"/>
    <property type="match status" value="1"/>
</dbReference>
<name>A0A6P8U9D8_GYMAC</name>
<feature type="region of interest" description="Disordered" evidence="11">
    <location>
        <begin position="740"/>
        <end position="763"/>
    </location>
</feature>
<dbReference type="SUPFAM" id="SSF64268">
    <property type="entry name" value="PX domain"/>
    <property type="match status" value="1"/>
</dbReference>
<protein>
    <submittedName>
        <fullName evidence="14 15">Sorting nexin-11 isoform X1</fullName>
    </submittedName>
</protein>
<dbReference type="SMART" id="SM00312">
    <property type="entry name" value="PX"/>
    <property type="match status" value="1"/>
</dbReference>
<organism evidence="13 14">
    <name type="scientific">Gymnodraco acuticeps</name>
    <name type="common">Antarctic dragonfish</name>
    <dbReference type="NCBI Taxonomy" id="8218"/>
    <lineage>
        <taxon>Eukaryota</taxon>
        <taxon>Metazoa</taxon>
        <taxon>Chordata</taxon>
        <taxon>Craniata</taxon>
        <taxon>Vertebrata</taxon>
        <taxon>Euteleostomi</taxon>
        <taxon>Actinopterygii</taxon>
        <taxon>Neopterygii</taxon>
        <taxon>Teleostei</taxon>
        <taxon>Neoteleostei</taxon>
        <taxon>Acanthomorphata</taxon>
        <taxon>Eupercaria</taxon>
        <taxon>Perciformes</taxon>
        <taxon>Notothenioidei</taxon>
        <taxon>Bathydraconidae</taxon>
        <taxon>Gymnodraco</taxon>
    </lineage>
</organism>
<feature type="domain" description="PX" evidence="12">
    <location>
        <begin position="10"/>
        <end position="126"/>
    </location>
</feature>
<keyword evidence="13" id="KW-1185">Reference proteome</keyword>